<evidence type="ECO:0000313" key="1">
    <source>
        <dbReference type="EMBL" id="GAP50616.1"/>
    </source>
</evidence>
<dbReference type="GO" id="GO:0004177">
    <property type="term" value="F:aminopeptidase activity"/>
    <property type="evidence" value="ECO:0007669"/>
    <property type="project" value="UniProtKB-KW"/>
</dbReference>
<proteinExistence type="predicted"/>
<keyword evidence="1" id="KW-0645">Protease</keyword>
<keyword evidence="2" id="KW-1185">Reference proteome</keyword>
<keyword evidence="1" id="KW-0031">Aminopeptidase</keyword>
<gene>
    <name evidence="1" type="ORF">SAZU_5474</name>
</gene>
<organism evidence="1 2">
    <name type="scientific">Streptomyces azureus</name>
    <dbReference type="NCBI Taxonomy" id="146537"/>
    <lineage>
        <taxon>Bacteria</taxon>
        <taxon>Bacillati</taxon>
        <taxon>Actinomycetota</taxon>
        <taxon>Actinomycetes</taxon>
        <taxon>Kitasatosporales</taxon>
        <taxon>Streptomycetaceae</taxon>
        <taxon>Streptomyces</taxon>
    </lineage>
</organism>
<protein>
    <submittedName>
        <fullName evidence="1">Methionine aminopeptidase</fullName>
    </submittedName>
</protein>
<dbReference type="EMBL" id="DF968346">
    <property type="protein sequence ID" value="GAP50616.1"/>
    <property type="molecule type" value="Genomic_DNA"/>
</dbReference>
<sequence length="96" mass="10342">MRDAGHAARPAVGGLMTLAEGGSCLFALHEEVPVAPAGHPGHVPDRDDGRFAACGPATHFGDRHVRTTQQVPGWSRITADWARFTDSRRTDLRRSA</sequence>
<accession>A0A0K8PRY6</accession>
<keyword evidence="1" id="KW-0378">Hydrolase</keyword>
<dbReference type="AlphaFoldDB" id="A0A0K8PRY6"/>
<evidence type="ECO:0000313" key="2">
    <source>
        <dbReference type="Proteomes" id="UP000053859"/>
    </source>
</evidence>
<reference evidence="1" key="1">
    <citation type="journal article" date="2015" name="Genome Announc.">
        <title>Draft Genome Sequence of Thiostrepton-Producing Streptomyces azureus ATCC 14921.</title>
        <authorList>
            <person name="Sakihara K."/>
            <person name="Maeda J."/>
            <person name="Tashiro K."/>
            <person name="Fujino Y."/>
            <person name="Kuhara S."/>
            <person name="Ohshima T."/>
            <person name="Ogata S."/>
            <person name="Doi K."/>
        </authorList>
    </citation>
    <scope>NUCLEOTIDE SEQUENCE [LARGE SCALE GENOMIC DNA]</scope>
    <source>
        <strain evidence="1">ATCC14921</strain>
    </source>
</reference>
<name>A0A0K8PRY6_STRAJ</name>
<dbReference type="Proteomes" id="UP000053859">
    <property type="component" value="Unassembled WGS sequence"/>
</dbReference>
<dbReference type="PATRIC" id="fig|146537.3.peg.5767"/>